<evidence type="ECO:0000256" key="6">
    <source>
        <dbReference type="ARBA" id="ARBA00022807"/>
    </source>
</evidence>
<evidence type="ECO:0000256" key="4">
    <source>
        <dbReference type="ARBA" id="ARBA00022786"/>
    </source>
</evidence>
<evidence type="ECO:0000256" key="1">
    <source>
        <dbReference type="ARBA" id="ARBA00000707"/>
    </source>
</evidence>
<evidence type="ECO:0000256" key="3">
    <source>
        <dbReference type="ARBA" id="ARBA00022670"/>
    </source>
</evidence>
<evidence type="ECO:0000256" key="5">
    <source>
        <dbReference type="ARBA" id="ARBA00022801"/>
    </source>
</evidence>
<dbReference type="GeneID" id="20086894"/>
<dbReference type="OrthoDB" id="4866634at2759"/>
<keyword evidence="6" id="KW-0788">Thiol protease</keyword>
<evidence type="ECO:0000313" key="10">
    <source>
        <dbReference type="EMBL" id="ETV96997.1"/>
    </source>
</evidence>
<dbReference type="STRING" id="157072.A0A024TUJ9"/>
<dbReference type="InterPro" id="IPR022105">
    <property type="entry name" value="DUF3645"/>
</dbReference>
<protein>
    <recommendedName>
        <fullName evidence="2">ubiquitinyl hydrolase 1</fullName>
        <ecNumber evidence="2">3.4.19.12</ecNumber>
    </recommendedName>
</protein>
<dbReference type="VEuPathDB" id="FungiDB:H310_09844"/>
<dbReference type="PANTHER" id="PTHR13367">
    <property type="entry name" value="UBIQUITIN THIOESTERASE"/>
    <property type="match status" value="1"/>
</dbReference>
<proteinExistence type="predicted"/>
<keyword evidence="5" id="KW-0378">Hydrolase</keyword>
<dbReference type="RefSeq" id="XP_008874243.1">
    <property type="nucleotide sequence ID" value="XM_008876021.1"/>
</dbReference>
<feature type="domain" description="DUF3645" evidence="9">
    <location>
        <begin position="2082"/>
        <end position="2116"/>
    </location>
</feature>
<accession>A0A024TUJ9</accession>
<dbReference type="PANTHER" id="PTHR13367:SF33">
    <property type="entry name" value="P-LOOP CONTAINING NUCLEOSIDE TRIPHOSPHATE HYDROLASE PROTEIN"/>
    <property type="match status" value="1"/>
</dbReference>
<dbReference type="eggNOG" id="ENOG502QUFK">
    <property type="taxonomic scope" value="Eukaryota"/>
</dbReference>
<evidence type="ECO:0000259" key="8">
    <source>
        <dbReference type="Pfam" id="PF12340"/>
    </source>
</evidence>
<dbReference type="GO" id="GO:0004843">
    <property type="term" value="F:cysteine-type deubiquitinase activity"/>
    <property type="evidence" value="ECO:0007669"/>
    <property type="project" value="UniProtKB-EC"/>
</dbReference>
<dbReference type="InterPro" id="IPR051346">
    <property type="entry name" value="OTU_Deubiquitinase"/>
</dbReference>
<feature type="coiled-coil region" evidence="7">
    <location>
        <begin position="2531"/>
        <end position="2560"/>
    </location>
</feature>
<keyword evidence="7" id="KW-0175">Coiled coil</keyword>
<name>A0A024TUJ9_9STRA</name>
<evidence type="ECO:0000256" key="2">
    <source>
        <dbReference type="ARBA" id="ARBA00012759"/>
    </source>
</evidence>
<dbReference type="EC" id="3.4.19.12" evidence="2"/>
<dbReference type="Pfam" id="PF12340">
    <property type="entry name" value="DUF3638"/>
    <property type="match status" value="1"/>
</dbReference>
<gene>
    <name evidence="10" type="ORF">H310_09844</name>
</gene>
<organism evidence="10">
    <name type="scientific">Aphanomyces invadans</name>
    <dbReference type="NCBI Taxonomy" id="157072"/>
    <lineage>
        <taxon>Eukaryota</taxon>
        <taxon>Sar</taxon>
        <taxon>Stramenopiles</taxon>
        <taxon>Oomycota</taxon>
        <taxon>Saprolegniomycetes</taxon>
        <taxon>Saprolegniales</taxon>
        <taxon>Verrucalvaceae</taxon>
        <taxon>Aphanomyces</taxon>
    </lineage>
</organism>
<dbReference type="InterPro" id="IPR022099">
    <property type="entry name" value="DUF3638"/>
</dbReference>
<dbReference type="GO" id="GO:0006508">
    <property type="term" value="P:proteolysis"/>
    <property type="evidence" value="ECO:0007669"/>
    <property type="project" value="UniProtKB-KW"/>
</dbReference>
<dbReference type="Pfam" id="PF12359">
    <property type="entry name" value="DUF3645"/>
    <property type="match status" value="1"/>
</dbReference>
<comment type="catalytic activity">
    <reaction evidence="1">
        <text>Thiol-dependent hydrolysis of ester, thioester, amide, peptide and isopeptide bonds formed by the C-terminal Gly of ubiquitin (a 76-residue protein attached to proteins as an intracellular targeting signal).</text>
        <dbReference type="EC" id="3.4.19.12"/>
    </reaction>
</comment>
<keyword evidence="4" id="KW-0833">Ubl conjugation pathway</keyword>
<evidence type="ECO:0000259" key="9">
    <source>
        <dbReference type="Pfam" id="PF12359"/>
    </source>
</evidence>
<feature type="domain" description="DUF3638" evidence="8">
    <location>
        <begin position="1748"/>
        <end position="1956"/>
    </location>
</feature>
<keyword evidence="3" id="KW-0645">Protease</keyword>
<dbReference type="EMBL" id="KI913974">
    <property type="protein sequence ID" value="ETV96997.1"/>
    <property type="molecule type" value="Genomic_DNA"/>
</dbReference>
<sequence length="2782" mass="310346">MDVNAFIDDIVQVPHRAPLPKSTEANVQASVAAFMAFCKQSSADDQAALAPPLKALTTLPCRWLPAYGCAVFVIPAGYNELSHVVLLYPATWQSNLSCRSFGNTMVVLPTSTTVLDLGTMPTDSVDLFKQKLDELLTKDAALHRTSRHAHDGDWRKTPLLVQALAHQALATDGAAASTKHAMMGIHIGTLPRTTAHPLVEAALLYFLGDSRTFTRLRIHFLLWLANNFDVTTDINAIDCIMNLVDAIALGAIDMDDHGASVAEITTQLQTVRANLDATYVRTKDTQAKQLEMTPTKPTDVAVPGMATDVLDPKVSPSKPMTTQERRARALAYCGSLPTYSCHDKVTSASFEQMQAWINSHPRLKAGHDPDACLLVLYEVHTLMWSCAKLLASSKCPMDLSPTDVLALDALVQTYSGMVTAWLESNGGGHHQMMSMLRSYEVVVTWVGYCLVHQHCARAFPLVSEYATALSWKDLGCLVLPDKRAVDAAREVARYIRRVNTAAPLPLFSLAAIDGTIEFARRFGEINPAIQQRWVDESNAVKAEMDEYMDKVRAKQAQAAVLRAELPSLESAVLAARITKDEATQALAQAVIDFPEVRQYYSRRKFYIQKSDEVLAAECIATDASQRLQRAEQALEAKKAEIARVIVPPRYVVCPLPETADRARSVLFFFLAPTELNTLARLSAASQYTLVPRAPGLIVQDVKVAHPPTSWAQHYNAKMFQRRGCHKASLGHWFSFPLAIRIPSTWGPNNVDGITHAHPSFWFPTRFELGLHWSQQLNPFLVHRSHMRAFFTEQLKDRKLQWLMECPAPATAGDSARGNLSYANLHMMPREMSKTEYLTLGSLRAFPNQQVRKIVQALYASTLPWSHPLVLSVTCQAMFHIGELADTDAVDLEWKRDLEQGWLDKWYAGLALQISLIRDTIRDYKAFVAAAKMASYLSQLYPQARELARELVAVATEWVAIIHEEMETDQLPPSHRLELRAKECLMYGYGILAQSSVVDLTAPDARNLVDFVVKFRYGVLFGTDSSMATDLAWMEVQVADAMASRVQGIVGSVLSTAECDDSLSHALRGVFTHLPPAPLHWTRVPESMCYETTATVNGKVEHYMINVLTGCVLLNGNPPSRLPRAVLDHATYKRYVDQHDFDVVATSDGVFRTTQSFDGANMELSLHNNSKYLCIQAVYCDRRLELVEFTPESWLSGLPTRLRTMHSHWVDRQNELLLFRPPAFKSRANQVVAMLGAPHRCYEVPSCYHDVDIADMLAMRHSFRRFVDASTIPSIASVLSKFESAEYVHAMLTPDDKLNVYLPRFGLTFKGYTSSPRSLDFREFCLATVQHCYELPPFFQRYLVLERIHDAPGQPTTLLLVPNGLVVARNRSVTVDVSSACNASLTYYTYEVAPHSNQLAATSIAARLQLAAIFAASSCSLPDPHVGMTGSEMALLLLRQCWTSRPYSELEAEKLANVAAFAQKEPALAILCDRYAKQSLDRAFLVHYDVSGDQRTESPNAFVCASMSELRALSSSRMPWNEHRRKLHPHEMMETFGPTLLPRLHDPPPGLHSIDVLPACPVPVESVALVEKVLLSLVSFTKSRVGHSFPFQDWKGNTIEQRIVADLKSSWKHFKALEQPSITNIQGLDNALRQIQLNVERNVTALERYLKDTVMQCVPARYANRMRLRLACNRLPNVTPHDILIWATSPNDVLHFNPYFSPSAINAFQQATHLYLATCVLHARLRRLLHLVQTNGSDALVVRELQVTRTWSIADHPRWLVFEVEGMLQIRPEQATIALHLLREGSGTICQLNMGLGKTRVILPMLILHYTALGQVPRVHILGPILRETIAFFHQHLCASTLGIRIVDQPFHRQVSLTSFGLTILGQRIENACYIVAPEHRLSLEMKYHEYTYVQDAKATELAALLAKKYVDIFDECDALLHHRYQLVYAMGTPTKLDQCETRAIVAQDLLDVLNTCRGPLKEWMEEHCLETTTTKSKCHYRGIRLKADVPEASLVTLRRLVLSAWLVHPSAHAWFGHWMQKGPTHKDTLMRCILDKSVDVEEFHVVKDTPQYAWLLALRGFLGFGILEHCLQQRPRVQFGVDPKRHPKRLAIPFRAADVPSARAEFGQPDVAILLTTIAYYYQGLSAAQVMEAVNVLLSMGLSARTNEFESWMGPIRDELEPKEAHMLQKCSKLDPTNGPQMTLLVDKLASSTHLINFWLRRCVFPKDMAQYPARIATSAWNLAHTARAKGFSGTNESNPILPVQIVPKEPPLPELLATNGLMLDSLMTHTVAVDALAKGDAWKVVVDFVLAGGYDALIDTGSLLAATSNAAISNYMLHHDDFDHKFRAIVYFDPSKDCWMSQSASTRTAVLLAESPIKERDSFVLFDDARSRGTDMKLHPEAIAVLTLGPNLTKDKLMQGAGRLRLLGKHQRVVLAVPPEVQQALPSLTIAAILKWVVKNTATSIQSGLAVWADQGLFFCKSQQAGFDSVVKEHWALSDLYEPPLSRHFLSSIVRSRVDADHGECTVAARINAHVASNAAEVHVEVMACSDECEREMQIEQEEQQEKEMEQVALQARVEKSWRYESVLSALSVHDISTTVIPLAQAATTLGGSTSALGAVAWPDTLYATASFLNTISTATSIEYARMADMVVVFRNGDVLVVSDMEADGILEIMWNKCGYLKQPVKVENVAMLPCATRDSRVLSTILLSHQNSWIGTHKSSPSTPTDSTHLSLSKHNQVALALYNGETRFARPMEEALRKLLACPPARLAIRDVIVARGELRNWAESDLEKLVNTLSLTAE</sequence>
<evidence type="ECO:0000256" key="7">
    <source>
        <dbReference type="SAM" id="Coils"/>
    </source>
</evidence>
<reference evidence="10" key="1">
    <citation type="submission" date="2013-12" db="EMBL/GenBank/DDBJ databases">
        <title>The Genome Sequence of Aphanomyces invadans NJM9701.</title>
        <authorList>
            <consortium name="The Broad Institute Genomics Platform"/>
            <person name="Russ C."/>
            <person name="Tyler B."/>
            <person name="van West P."/>
            <person name="Dieguez-Uribeondo J."/>
            <person name="Young S.K."/>
            <person name="Zeng Q."/>
            <person name="Gargeya S."/>
            <person name="Fitzgerald M."/>
            <person name="Abouelleil A."/>
            <person name="Alvarado L."/>
            <person name="Chapman S.B."/>
            <person name="Gainer-Dewar J."/>
            <person name="Goldberg J."/>
            <person name="Griggs A."/>
            <person name="Gujja S."/>
            <person name="Hansen M."/>
            <person name="Howarth C."/>
            <person name="Imamovic A."/>
            <person name="Ireland A."/>
            <person name="Larimer J."/>
            <person name="McCowan C."/>
            <person name="Murphy C."/>
            <person name="Pearson M."/>
            <person name="Poon T.W."/>
            <person name="Priest M."/>
            <person name="Roberts A."/>
            <person name="Saif S."/>
            <person name="Shea T."/>
            <person name="Sykes S."/>
            <person name="Wortman J."/>
            <person name="Nusbaum C."/>
            <person name="Birren B."/>
        </authorList>
    </citation>
    <scope>NUCLEOTIDE SEQUENCE [LARGE SCALE GENOMIC DNA]</scope>
    <source>
        <strain evidence="10">NJM9701</strain>
    </source>
</reference>